<proteinExistence type="predicted"/>
<sequence length="714" mass="81741">MAASICFVSQLKMHIVLGSKLNSMSLSHEDKKPPICDESALSEYVKQLLLKEGISTETDSLTLDAQGFIDFQHLNSLLTDPVDSQKYFISSVKSLAPVFSFVEESLTRFGSVEDFKSIYGSLCSWTAKEQTIAECFCHLKSDRDAEKLVALLLLSAILERALGDVYTTAVQMSRPCPSMLKDLLVTPELEELLGKQVIQVLRVLIGPPVSMNLRNIVWHGFPFPGEVPDRYIWFLLLILPSLGKVLEQRGITVINHREPVTFSQWPYFQKAVKGFPVDISKIYPVCSPFIPHKSQEVWETVYSLYQLKRYGQCAALLLCQLEQGLRRVFVQVNNCPDRLLTAESTTLYTTFDEILDQFLPNGTENQLSSFFGEPVMDLLMDLLMYPDGPRVRDRLSHGEADWDTFPCQLTQVLLQLVVILADMAVPDYMKKCQDPEYQHFLHQMQINILDYESQFHRIALIKKQIHHLRDLTSELNDTVKLTLELESRDPSICFPKSDDDIGLSKTIEDIVDVILQHWSIGLKKEDVLTDLFPPFSKTHPLMDLLLSKKVSTLYKLSKSVTQASNSDEEAAFTSRAVEAIGILLKISQEFNTVLSQIHETVILRQDQFEKKQLRSRQRDNLKKLLSCCPSYYLSANTVCFIVLWQLHNLDEVSNMTVPQQSKLIRMWKNILQFSENLRTSSSAEKNKWVESLSLMEKHFIKFEREIRELFSLSS</sequence>
<reference evidence="2" key="1">
    <citation type="journal article" date="2021" name="Genome Biol. Evol.">
        <title>A High-Quality Reference Genome for a Parasitic Bivalve with Doubly Uniparental Inheritance (Bivalvia: Unionida).</title>
        <authorList>
            <person name="Smith C.H."/>
        </authorList>
    </citation>
    <scope>NUCLEOTIDE SEQUENCE</scope>
    <source>
        <strain evidence="2">CHS0354</strain>
    </source>
</reference>
<gene>
    <name evidence="2" type="ORF">CHS0354_027482</name>
</gene>
<dbReference type="Pfam" id="PF13910">
    <property type="entry name" value="DUF4209"/>
    <property type="match status" value="1"/>
</dbReference>
<dbReference type="EMBL" id="JAEAOA010001663">
    <property type="protein sequence ID" value="KAK3585193.1"/>
    <property type="molecule type" value="Genomic_DNA"/>
</dbReference>
<keyword evidence="3" id="KW-1185">Reference proteome</keyword>
<reference evidence="2" key="3">
    <citation type="submission" date="2023-05" db="EMBL/GenBank/DDBJ databases">
        <authorList>
            <person name="Smith C.H."/>
        </authorList>
    </citation>
    <scope>NUCLEOTIDE SEQUENCE</scope>
    <source>
        <strain evidence="2">CHS0354</strain>
        <tissue evidence="2">Mantle</tissue>
    </source>
</reference>
<comment type="caution">
    <text evidence="2">The sequence shown here is derived from an EMBL/GenBank/DDBJ whole genome shotgun (WGS) entry which is preliminary data.</text>
</comment>
<dbReference type="Proteomes" id="UP001195483">
    <property type="component" value="Unassembled WGS sequence"/>
</dbReference>
<accession>A0AAE0VNX4</accession>
<evidence type="ECO:0000313" key="3">
    <source>
        <dbReference type="Proteomes" id="UP001195483"/>
    </source>
</evidence>
<reference evidence="2" key="2">
    <citation type="journal article" date="2021" name="Genome Biol. Evol.">
        <title>Developing a high-quality reference genome for a parasitic bivalve with doubly uniparental inheritance (Bivalvia: Unionida).</title>
        <authorList>
            <person name="Smith C.H."/>
        </authorList>
    </citation>
    <scope>NUCLEOTIDE SEQUENCE</scope>
    <source>
        <strain evidence="2">CHS0354</strain>
        <tissue evidence="2">Mantle</tissue>
    </source>
</reference>
<dbReference type="PANTHER" id="PTHR31701:SF2">
    <property type="entry name" value="ENDOPLASMIC RETICULUM MEMBRANE-ASSOCIATED RNA DEGRADATION PROTEIN"/>
    <property type="match status" value="1"/>
</dbReference>
<name>A0AAE0VNX4_9BIVA</name>
<evidence type="ECO:0000313" key="2">
    <source>
        <dbReference type="EMBL" id="KAK3585193.1"/>
    </source>
</evidence>
<protein>
    <recommendedName>
        <fullName evidence="1">DUF4209 domain-containing protein</fullName>
    </recommendedName>
</protein>
<evidence type="ECO:0000259" key="1">
    <source>
        <dbReference type="Pfam" id="PF13910"/>
    </source>
</evidence>
<dbReference type="AlphaFoldDB" id="A0AAE0VNX4"/>
<feature type="domain" description="DUF4209" evidence="1">
    <location>
        <begin position="158"/>
        <end position="241"/>
    </location>
</feature>
<dbReference type="InterPro" id="IPR039635">
    <property type="entry name" value="ERMARD"/>
</dbReference>
<organism evidence="2 3">
    <name type="scientific">Potamilus streckersoni</name>
    <dbReference type="NCBI Taxonomy" id="2493646"/>
    <lineage>
        <taxon>Eukaryota</taxon>
        <taxon>Metazoa</taxon>
        <taxon>Spiralia</taxon>
        <taxon>Lophotrochozoa</taxon>
        <taxon>Mollusca</taxon>
        <taxon>Bivalvia</taxon>
        <taxon>Autobranchia</taxon>
        <taxon>Heteroconchia</taxon>
        <taxon>Palaeoheterodonta</taxon>
        <taxon>Unionida</taxon>
        <taxon>Unionoidea</taxon>
        <taxon>Unionidae</taxon>
        <taxon>Ambleminae</taxon>
        <taxon>Lampsilini</taxon>
        <taxon>Potamilus</taxon>
    </lineage>
</organism>
<dbReference type="InterPro" id="IPR025209">
    <property type="entry name" value="DUF4209"/>
</dbReference>
<dbReference type="PANTHER" id="PTHR31701">
    <property type="entry name" value="ENDOPLASMIC RETICULUM MEMBRANE-ASSOCIATED RNA DEGRADATION PROTEIN"/>
    <property type="match status" value="1"/>
</dbReference>